<organism evidence="3 4">
    <name type="scientific">Drosophila yakuba</name>
    <name type="common">Fruit fly</name>
    <dbReference type="NCBI Taxonomy" id="7245"/>
    <lineage>
        <taxon>Eukaryota</taxon>
        <taxon>Metazoa</taxon>
        <taxon>Ecdysozoa</taxon>
        <taxon>Arthropoda</taxon>
        <taxon>Hexapoda</taxon>
        <taxon>Insecta</taxon>
        <taxon>Pterygota</taxon>
        <taxon>Neoptera</taxon>
        <taxon>Endopterygota</taxon>
        <taxon>Diptera</taxon>
        <taxon>Brachycera</taxon>
        <taxon>Muscomorpha</taxon>
        <taxon>Ephydroidea</taxon>
        <taxon>Drosophilidae</taxon>
        <taxon>Drosophila</taxon>
        <taxon>Sophophora</taxon>
    </lineage>
</organism>
<protein>
    <recommendedName>
        <fullName evidence="2">BPTI/Kunitz inhibitor domain-containing protein</fullName>
    </recommendedName>
</protein>
<dbReference type="InterPro" id="IPR036880">
    <property type="entry name" value="Kunitz_BPTI_sf"/>
</dbReference>
<dbReference type="AlphaFoldDB" id="A0A0R1DQK5"/>
<keyword evidence="4" id="KW-1185">Reference proteome</keyword>
<dbReference type="EMBL" id="CM000157">
    <property type="protein sequence ID" value="KRJ97225.1"/>
    <property type="molecule type" value="Genomic_DNA"/>
</dbReference>
<sequence>MWLLRTFVLLITLFGCGLGFPYPNQSVCDRRPKFWGNCRMHARGFTYVAFTRRCVPVIGICRGSENFFQSKASCESICKS</sequence>
<dbReference type="PROSITE" id="PS51257">
    <property type="entry name" value="PROKAR_LIPOPROTEIN"/>
    <property type="match status" value="1"/>
</dbReference>
<name>A0A0R1DQK5_DROYA</name>
<dbReference type="Pfam" id="PF00014">
    <property type="entry name" value="Kunitz_BPTI"/>
    <property type="match status" value="1"/>
</dbReference>
<dbReference type="SMR" id="A0A0R1DQK5"/>
<reference evidence="3 4" key="2">
    <citation type="journal article" date="2007" name="PLoS Biol.">
        <title>Principles of genome evolution in the Drosophila melanogaster species group.</title>
        <authorList>
            <person name="Ranz J.M."/>
            <person name="Maurin D."/>
            <person name="Chan Y.S."/>
            <person name="von Grotthuss M."/>
            <person name="Hillier L.W."/>
            <person name="Roote J."/>
            <person name="Ashburner M."/>
            <person name="Bergman C.M."/>
        </authorList>
    </citation>
    <scope>NUCLEOTIDE SEQUENCE [LARGE SCALE GENOMIC DNA]</scope>
    <source>
        <strain evidence="4">Tai18E2 / Tucson 14021-0261.01</strain>
    </source>
</reference>
<dbReference type="SMART" id="SM00131">
    <property type="entry name" value="KU"/>
    <property type="match status" value="1"/>
</dbReference>
<dbReference type="GO" id="GO:0004867">
    <property type="term" value="F:serine-type endopeptidase inhibitor activity"/>
    <property type="evidence" value="ECO:0007669"/>
    <property type="project" value="InterPro"/>
</dbReference>
<feature type="signal peptide" evidence="1">
    <location>
        <begin position="1"/>
        <end position="19"/>
    </location>
</feature>
<accession>A0A0R1DQK5</accession>
<reference evidence="3 4" key="1">
    <citation type="journal article" date="2007" name="Nature">
        <title>Evolution of genes and genomes on the Drosophila phylogeny.</title>
        <authorList>
            <consortium name="Drosophila 12 Genomes Consortium"/>
            <person name="Clark A.G."/>
            <person name="Eisen M.B."/>
            <person name="Smith D.R."/>
            <person name="Bergman C.M."/>
            <person name="Oliver B."/>
            <person name="Markow T.A."/>
            <person name="Kaufman T.C."/>
            <person name="Kellis M."/>
            <person name="Gelbart W."/>
            <person name="Iyer V.N."/>
            <person name="Pollard D.A."/>
            <person name="Sackton T.B."/>
            <person name="Larracuente A.M."/>
            <person name="Singh N.D."/>
            <person name="Abad J.P."/>
            <person name="Abt D.N."/>
            <person name="Adryan B."/>
            <person name="Aguade M."/>
            <person name="Akashi H."/>
            <person name="Anderson W.W."/>
            <person name="Aquadro C.F."/>
            <person name="Ardell D.H."/>
            <person name="Arguello R."/>
            <person name="Artieri C.G."/>
            <person name="Barbash D.A."/>
            <person name="Barker D."/>
            <person name="Barsanti P."/>
            <person name="Batterham P."/>
            <person name="Batzoglou S."/>
            <person name="Begun D."/>
            <person name="Bhutkar A."/>
            <person name="Blanco E."/>
            <person name="Bosak S.A."/>
            <person name="Bradley R.K."/>
            <person name="Brand A.D."/>
            <person name="Brent M.R."/>
            <person name="Brooks A.N."/>
            <person name="Brown R.H."/>
            <person name="Butlin R.K."/>
            <person name="Caggese C."/>
            <person name="Calvi B.R."/>
            <person name="Bernardo de Carvalho A."/>
            <person name="Caspi A."/>
            <person name="Castrezana S."/>
            <person name="Celniker S.E."/>
            <person name="Chang J.L."/>
            <person name="Chapple C."/>
            <person name="Chatterji S."/>
            <person name="Chinwalla A."/>
            <person name="Civetta A."/>
            <person name="Clifton S.W."/>
            <person name="Comeron J.M."/>
            <person name="Costello J.C."/>
            <person name="Coyne J.A."/>
            <person name="Daub J."/>
            <person name="David R.G."/>
            <person name="Delcher A.L."/>
            <person name="Delehaunty K."/>
            <person name="Do C.B."/>
            <person name="Ebling H."/>
            <person name="Edwards K."/>
            <person name="Eickbush T."/>
            <person name="Evans J.D."/>
            <person name="Filipski A."/>
            <person name="Findeiss S."/>
            <person name="Freyhult E."/>
            <person name="Fulton L."/>
            <person name="Fulton R."/>
            <person name="Garcia A.C."/>
            <person name="Gardiner A."/>
            <person name="Garfield D.A."/>
            <person name="Garvin B.E."/>
            <person name="Gibson G."/>
            <person name="Gilbert D."/>
            <person name="Gnerre S."/>
            <person name="Godfrey J."/>
            <person name="Good R."/>
            <person name="Gotea V."/>
            <person name="Gravely B."/>
            <person name="Greenberg A.J."/>
            <person name="Griffiths-Jones S."/>
            <person name="Gross S."/>
            <person name="Guigo R."/>
            <person name="Gustafson E.A."/>
            <person name="Haerty W."/>
            <person name="Hahn M.W."/>
            <person name="Halligan D.L."/>
            <person name="Halpern A.L."/>
            <person name="Halter G.M."/>
            <person name="Han M.V."/>
            <person name="Heger A."/>
            <person name="Hillier L."/>
            <person name="Hinrichs A.S."/>
            <person name="Holmes I."/>
            <person name="Hoskins R.A."/>
            <person name="Hubisz M.J."/>
            <person name="Hultmark D."/>
            <person name="Huntley M.A."/>
            <person name="Jaffe D.B."/>
            <person name="Jagadeeshan S."/>
            <person name="Jeck W.R."/>
            <person name="Johnson J."/>
            <person name="Jones C.D."/>
            <person name="Jordan W.C."/>
            <person name="Karpen G.H."/>
            <person name="Kataoka E."/>
            <person name="Keightley P.D."/>
            <person name="Kheradpour P."/>
            <person name="Kirkness E.F."/>
            <person name="Koerich L.B."/>
            <person name="Kristiansen K."/>
            <person name="Kudrna D."/>
            <person name="Kulathinal R.J."/>
            <person name="Kumar S."/>
            <person name="Kwok R."/>
            <person name="Lander E."/>
            <person name="Langley C.H."/>
            <person name="Lapoint R."/>
            <person name="Lazzaro B.P."/>
            <person name="Lee S.J."/>
            <person name="Levesque L."/>
            <person name="Li R."/>
            <person name="Lin C.F."/>
            <person name="Lin M.F."/>
            <person name="Lindblad-Toh K."/>
            <person name="Llopart A."/>
            <person name="Long M."/>
            <person name="Low L."/>
            <person name="Lozovsky E."/>
            <person name="Lu J."/>
            <person name="Luo M."/>
            <person name="Machado C.A."/>
            <person name="Makalowski W."/>
            <person name="Marzo M."/>
            <person name="Matsuda M."/>
            <person name="Matzkin L."/>
            <person name="McAllister B."/>
            <person name="McBride C.S."/>
            <person name="McKernan B."/>
            <person name="McKernan K."/>
            <person name="Mendez-Lago M."/>
            <person name="Minx P."/>
            <person name="Mollenhauer M.U."/>
            <person name="Montooth K."/>
            <person name="Mount S.M."/>
            <person name="Mu X."/>
            <person name="Myers E."/>
            <person name="Negre B."/>
            <person name="Newfeld S."/>
            <person name="Nielsen R."/>
            <person name="Noor M.A."/>
            <person name="O'Grady P."/>
            <person name="Pachter L."/>
            <person name="Papaceit M."/>
            <person name="Parisi M.J."/>
            <person name="Parisi M."/>
            <person name="Parts L."/>
            <person name="Pedersen J.S."/>
            <person name="Pesole G."/>
            <person name="Phillippy A.M."/>
            <person name="Ponting C.P."/>
            <person name="Pop M."/>
            <person name="Porcelli D."/>
            <person name="Powell J.R."/>
            <person name="Prohaska S."/>
            <person name="Pruitt K."/>
            <person name="Puig M."/>
            <person name="Quesneville H."/>
            <person name="Ram K.R."/>
            <person name="Rand D."/>
            <person name="Rasmussen M.D."/>
            <person name="Reed L.K."/>
            <person name="Reenan R."/>
            <person name="Reily A."/>
            <person name="Remington K.A."/>
            <person name="Rieger T.T."/>
            <person name="Ritchie M.G."/>
            <person name="Robin C."/>
            <person name="Rogers Y.H."/>
            <person name="Rohde C."/>
            <person name="Rozas J."/>
            <person name="Rubenfield M.J."/>
            <person name="Ruiz A."/>
            <person name="Russo S."/>
            <person name="Salzberg S.L."/>
            <person name="Sanchez-Gracia A."/>
            <person name="Saranga D.J."/>
            <person name="Sato H."/>
            <person name="Schaeffer S.W."/>
            <person name="Schatz M.C."/>
            <person name="Schlenke T."/>
            <person name="Schwartz R."/>
            <person name="Segarra C."/>
            <person name="Singh R.S."/>
            <person name="Sirot L."/>
            <person name="Sirota M."/>
            <person name="Sisneros N.B."/>
            <person name="Smith C.D."/>
            <person name="Smith T.F."/>
            <person name="Spieth J."/>
            <person name="Stage D.E."/>
            <person name="Stark A."/>
            <person name="Stephan W."/>
            <person name="Strausberg R.L."/>
            <person name="Strempel S."/>
            <person name="Sturgill D."/>
            <person name="Sutton G."/>
            <person name="Sutton G.G."/>
            <person name="Tao W."/>
            <person name="Teichmann S."/>
            <person name="Tobari Y.N."/>
            <person name="Tomimura Y."/>
            <person name="Tsolas J.M."/>
            <person name="Valente V.L."/>
            <person name="Venter E."/>
            <person name="Venter J.C."/>
            <person name="Vicario S."/>
            <person name="Vieira F.G."/>
            <person name="Vilella A.J."/>
            <person name="Villasante A."/>
            <person name="Walenz B."/>
            <person name="Wang J."/>
            <person name="Wasserman M."/>
            <person name="Watts T."/>
            <person name="Wilson D."/>
            <person name="Wilson R.K."/>
            <person name="Wing R.A."/>
            <person name="Wolfner M.F."/>
            <person name="Wong A."/>
            <person name="Wong G.K."/>
            <person name="Wu C.I."/>
            <person name="Wu G."/>
            <person name="Yamamoto D."/>
            <person name="Yang H.P."/>
            <person name="Yang S.P."/>
            <person name="Yorke J.A."/>
            <person name="Yoshida K."/>
            <person name="Zdobnov E."/>
            <person name="Zhang P."/>
            <person name="Zhang Y."/>
            <person name="Zimin A.V."/>
            <person name="Baldwin J."/>
            <person name="Abdouelleil A."/>
            <person name="Abdulkadir J."/>
            <person name="Abebe A."/>
            <person name="Abera B."/>
            <person name="Abreu J."/>
            <person name="Acer S.C."/>
            <person name="Aftuck L."/>
            <person name="Alexander A."/>
            <person name="An P."/>
            <person name="Anderson E."/>
            <person name="Anderson S."/>
            <person name="Arachi H."/>
            <person name="Azer M."/>
            <person name="Bachantsang P."/>
            <person name="Barry A."/>
            <person name="Bayul T."/>
            <person name="Berlin A."/>
            <person name="Bessette D."/>
            <person name="Bloom T."/>
            <person name="Blye J."/>
            <person name="Boguslavskiy L."/>
            <person name="Bonnet C."/>
            <person name="Boukhgalter B."/>
            <person name="Bourzgui I."/>
            <person name="Brown A."/>
            <person name="Cahill P."/>
            <person name="Channer S."/>
            <person name="Cheshatsang Y."/>
            <person name="Chuda L."/>
            <person name="Citroen M."/>
            <person name="Collymore A."/>
            <person name="Cooke P."/>
            <person name="Costello M."/>
            <person name="D'Aco K."/>
            <person name="Daza R."/>
            <person name="De Haan G."/>
            <person name="DeGray S."/>
            <person name="DeMaso C."/>
            <person name="Dhargay N."/>
            <person name="Dooley K."/>
            <person name="Dooley E."/>
            <person name="Doricent M."/>
            <person name="Dorje P."/>
            <person name="Dorjee K."/>
            <person name="Dupes A."/>
            <person name="Elong R."/>
            <person name="Falk J."/>
            <person name="Farina A."/>
            <person name="Faro S."/>
            <person name="Ferguson D."/>
            <person name="Fisher S."/>
            <person name="Foley C.D."/>
            <person name="Franke A."/>
            <person name="Friedrich D."/>
            <person name="Gadbois L."/>
            <person name="Gearin G."/>
            <person name="Gearin C.R."/>
            <person name="Giannoukos G."/>
            <person name="Goode T."/>
            <person name="Graham J."/>
            <person name="Grandbois E."/>
            <person name="Grewal S."/>
            <person name="Gyaltsen K."/>
            <person name="Hafez N."/>
            <person name="Hagos B."/>
            <person name="Hall J."/>
            <person name="Henson C."/>
            <person name="Hollinger A."/>
            <person name="Honan T."/>
            <person name="Huard M.D."/>
            <person name="Hughes L."/>
            <person name="Hurhula B."/>
            <person name="Husby M.E."/>
            <person name="Kamat A."/>
            <person name="Kanga B."/>
            <person name="Kashin S."/>
            <person name="Khazanovich D."/>
            <person name="Kisner P."/>
            <person name="Lance K."/>
            <person name="Lara M."/>
            <person name="Lee W."/>
            <person name="Lennon N."/>
            <person name="Letendre F."/>
            <person name="LeVine R."/>
            <person name="Lipovsky A."/>
            <person name="Liu X."/>
            <person name="Liu J."/>
            <person name="Liu S."/>
            <person name="Lokyitsang T."/>
            <person name="Lokyitsang Y."/>
            <person name="Lubonja R."/>
            <person name="Lui A."/>
            <person name="MacDonald P."/>
            <person name="Magnisalis V."/>
            <person name="Maru K."/>
            <person name="Matthews C."/>
            <person name="McCusker W."/>
            <person name="McDonough S."/>
            <person name="Mehta T."/>
            <person name="Meldrim J."/>
            <person name="Meneus L."/>
            <person name="Mihai O."/>
            <person name="Mihalev A."/>
            <person name="Mihova T."/>
            <person name="Mittelman R."/>
            <person name="Mlenga V."/>
            <person name="Montmayeur A."/>
            <person name="Mulrain L."/>
            <person name="Navidi A."/>
            <person name="Naylor J."/>
            <person name="Negash T."/>
            <person name="Nguyen T."/>
            <person name="Nguyen N."/>
            <person name="Nicol R."/>
            <person name="Norbu C."/>
            <person name="Norbu N."/>
            <person name="Novod N."/>
            <person name="O'Neill B."/>
            <person name="Osman S."/>
            <person name="Markiewicz E."/>
            <person name="Oyono O.L."/>
            <person name="Patti C."/>
            <person name="Phunkhang P."/>
            <person name="Pierre F."/>
            <person name="Priest M."/>
            <person name="Raghuraman S."/>
            <person name="Rege F."/>
            <person name="Reyes R."/>
            <person name="Rise C."/>
            <person name="Rogov P."/>
            <person name="Ross K."/>
            <person name="Ryan E."/>
            <person name="Settipalli S."/>
            <person name="Shea T."/>
            <person name="Sherpa N."/>
            <person name="Shi L."/>
            <person name="Shih D."/>
            <person name="Sparrow T."/>
            <person name="Spaulding J."/>
            <person name="Stalker J."/>
            <person name="Stange-Thomann N."/>
            <person name="Stavropoulos S."/>
            <person name="Stone C."/>
            <person name="Strader C."/>
            <person name="Tesfaye S."/>
            <person name="Thomson T."/>
            <person name="Thoulutsang Y."/>
            <person name="Thoulutsang D."/>
            <person name="Topham K."/>
            <person name="Topping I."/>
            <person name="Tsamla T."/>
            <person name="Vassiliev H."/>
            <person name="Vo A."/>
            <person name="Wangchuk T."/>
            <person name="Wangdi T."/>
            <person name="Weiand M."/>
            <person name="Wilkinson J."/>
            <person name="Wilson A."/>
            <person name="Yadav S."/>
            <person name="Young G."/>
            <person name="Yu Q."/>
            <person name="Zembek L."/>
            <person name="Zhong D."/>
            <person name="Zimmer A."/>
            <person name="Zwirko Z."/>
            <person name="Jaffe D.B."/>
            <person name="Alvarez P."/>
            <person name="Brockman W."/>
            <person name="Butler J."/>
            <person name="Chin C."/>
            <person name="Gnerre S."/>
            <person name="Grabherr M."/>
            <person name="Kleber M."/>
            <person name="Mauceli E."/>
            <person name="MacCallum I."/>
        </authorList>
    </citation>
    <scope>NUCLEOTIDE SEQUENCE [LARGE SCALE GENOMIC DNA]</scope>
    <source>
        <strain evidence="4">Tai18E2 / Tucson 14021-0261.01</strain>
    </source>
</reference>
<dbReference type="Gene3D" id="4.10.410.10">
    <property type="entry name" value="Pancreatic trypsin inhibitor Kunitz domain"/>
    <property type="match status" value="1"/>
</dbReference>
<feature type="chain" id="PRO_5006402753" description="BPTI/Kunitz inhibitor domain-containing protein" evidence="1">
    <location>
        <begin position="20"/>
        <end position="80"/>
    </location>
</feature>
<dbReference type="SUPFAM" id="SSF57362">
    <property type="entry name" value="BPTI-like"/>
    <property type="match status" value="1"/>
</dbReference>
<dbReference type="InterPro" id="IPR002223">
    <property type="entry name" value="Kunitz_BPTI"/>
</dbReference>
<evidence type="ECO:0000313" key="4">
    <source>
        <dbReference type="Proteomes" id="UP000002282"/>
    </source>
</evidence>
<feature type="domain" description="BPTI/Kunitz inhibitor" evidence="2">
    <location>
        <begin position="26"/>
        <end position="79"/>
    </location>
</feature>
<keyword evidence="1" id="KW-0732">Signal</keyword>
<evidence type="ECO:0000259" key="2">
    <source>
        <dbReference type="SMART" id="SM00131"/>
    </source>
</evidence>
<evidence type="ECO:0000313" key="3">
    <source>
        <dbReference type="EMBL" id="KRJ97225.1"/>
    </source>
</evidence>
<proteinExistence type="predicted"/>
<gene>
    <name evidence="3" type="primary">Dyak\GE27581</name>
    <name evidence="3" type="synonym">GE27581</name>
    <name evidence="3" type="ORF">Dyak_GE27581</name>
</gene>
<dbReference type="KEGG" id="dya:Dyak_GE27581"/>
<evidence type="ECO:0000256" key="1">
    <source>
        <dbReference type="SAM" id="SignalP"/>
    </source>
</evidence>
<dbReference type="Proteomes" id="UP000002282">
    <property type="component" value="Chromosome 2L"/>
</dbReference>